<dbReference type="CDD" id="cd00454">
    <property type="entry name" value="TrHb1_N"/>
    <property type="match status" value="1"/>
</dbReference>
<feature type="binding site" description="proximal binding residue" evidence="7">
    <location>
        <position position="98"/>
    </location>
    <ligand>
        <name>heme</name>
        <dbReference type="ChEBI" id="CHEBI:30413"/>
    </ligand>
    <ligandPart>
        <name>Fe</name>
        <dbReference type="ChEBI" id="CHEBI:18248"/>
    </ligandPart>
</feature>
<name>A0A330L317_9BACT</name>
<reference evidence="11" key="1">
    <citation type="submission" date="2018-04" db="EMBL/GenBank/DDBJ databases">
        <authorList>
            <person name="Lucker S."/>
            <person name="Sakoula D."/>
        </authorList>
    </citation>
    <scope>NUCLEOTIDE SEQUENCE [LARGE SCALE GENOMIC DNA]</scope>
</reference>
<proteinExistence type="inferred from homology"/>
<dbReference type="AlphaFoldDB" id="A0A330L317"/>
<organism evidence="10 11">
    <name type="scientific">Nitrospira lenta</name>
    <dbReference type="NCBI Taxonomy" id="1436998"/>
    <lineage>
        <taxon>Bacteria</taxon>
        <taxon>Pseudomonadati</taxon>
        <taxon>Nitrospirota</taxon>
        <taxon>Nitrospiria</taxon>
        <taxon>Nitrospirales</taxon>
        <taxon>Nitrospiraceae</taxon>
        <taxon>Nitrospira</taxon>
    </lineage>
</organism>
<dbReference type="Gene3D" id="1.10.490.10">
    <property type="entry name" value="Globins"/>
    <property type="match status" value="1"/>
</dbReference>
<dbReference type="RefSeq" id="WP_121988628.1">
    <property type="nucleotide sequence ID" value="NZ_OUNR01000002.1"/>
</dbReference>
<dbReference type="PROSITE" id="PS51257">
    <property type="entry name" value="PROKAR_LIPOPROTEIN"/>
    <property type="match status" value="1"/>
</dbReference>
<dbReference type="Proteomes" id="UP000248168">
    <property type="component" value="Unassembled WGS sequence"/>
</dbReference>
<dbReference type="PIRSF" id="PIRSF002030">
    <property type="entry name" value="Globin_Protozoa/Cyanobacteria"/>
    <property type="match status" value="1"/>
</dbReference>
<keyword evidence="6" id="KW-0561">Oxygen transport</keyword>
<dbReference type="OrthoDB" id="9795814at2"/>
<evidence type="ECO:0000256" key="6">
    <source>
        <dbReference type="PIRNR" id="PIRNR002030"/>
    </source>
</evidence>
<dbReference type="EMBL" id="OUNR01000002">
    <property type="protein sequence ID" value="SPP64206.1"/>
    <property type="molecule type" value="Genomic_DNA"/>
</dbReference>
<dbReference type="GO" id="GO:0046872">
    <property type="term" value="F:metal ion binding"/>
    <property type="evidence" value="ECO:0007669"/>
    <property type="project" value="UniProtKB-UniRule"/>
</dbReference>
<evidence type="ECO:0000256" key="8">
    <source>
        <dbReference type="PIRSR" id="PIRSR601486-1"/>
    </source>
</evidence>
<keyword evidence="5 6" id="KW-0408">Iron</keyword>
<keyword evidence="9" id="KW-0732">Signal</keyword>
<evidence type="ECO:0000256" key="1">
    <source>
        <dbReference type="ARBA" id="ARBA00009660"/>
    </source>
</evidence>
<accession>A0A330L317</accession>
<evidence type="ECO:0000256" key="5">
    <source>
        <dbReference type="ARBA" id="ARBA00023004"/>
    </source>
</evidence>
<dbReference type="Pfam" id="PF01152">
    <property type="entry name" value="Bac_globin"/>
    <property type="match status" value="1"/>
</dbReference>
<feature type="binding site" description="distal binding residue" evidence="8">
    <location>
        <position position="98"/>
    </location>
    <ligand>
        <name>heme</name>
        <dbReference type="ChEBI" id="CHEBI:30413"/>
    </ligand>
    <ligandPart>
        <name>Fe</name>
        <dbReference type="ChEBI" id="CHEBI:18248"/>
    </ligandPart>
</feature>
<dbReference type="InterPro" id="IPR009050">
    <property type="entry name" value="Globin-like_sf"/>
</dbReference>
<comment type="similarity">
    <text evidence="1 6">Belongs to the truncated hemoglobin family. Group I subfamily.</text>
</comment>
<dbReference type="InterPro" id="IPR001486">
    <property type="entry name" value="Hemoglobin_trunc"/>
</dbReference>
<dbReference type="GO" id="GO:0005344">
    <property type="term" value="F:oxygen carrier activity"/>
    <property type="evidence" value="ECO:0007669"/>
    <property type="project" value="UniProtKB-UniRule"/>
</dbReference>
<keyword evidence="11" id="KW-1185">Reference proteome</keyword>
<evidence type="ECO:0000313" key="10">
    <source>
        <dbReference type="EMBL" id="SPP64206.1"/>
    </source>
</evidence>
<dbReference type="InterPro" id="IPR016339">
    <property type="entry name" value="Hemoglobin_trunc_I"/>
</dbReference>
<feature type="chain" id="PRO_5016271391" description="Group 1 truncated hemoglobin" evidence="9">
    <location>
        <begin position="24"/>
        <end position="147"/>
    </location>
</feature>
<protein>
    <recommendedName>
        <fullName evidence="6">Group 1 truncated hemoglobin</fullName>
    </recommendedName>
</protein>
<keyword evidence="3 6" id="KW-0349">Heme</keyword>
<gene>
    <name evidence="10" type="primary">glbN</name>
    <name evidence="10" type="ORF">NITLEN_100076</name>
</gene>
<evidence type="ECO:0000256" key="3">
    <source>
        <dbReference type="ARBA" id="ARBA00022617"/>
    </source>
</evidence>
<keyword evidence="4 6" id="KW-0479">Metal-binding</keyword>
<feature type="signal peptide" evidence="9">
    <location>
        <begin position="1"/>
        <end position="23"/>
    </location>
</feature>
<keyword evidence="2 6" id="KW-0813">Transport</keyword>
<dbReference type="GO" id="GO:0019825">
    <property type="term" value="F:oxygen binding"/>
    <property type="evidence" value="ECO:0007669"/>
    <property type="project" value="InterPro"/>
</dbReference>
<dbReference type="GO" id="GO:0020037">
    <property type="term" value="F:heme binding"/>
    <property type="evidence" value="ECO:0007669"/>
    <property type="project" value="InterPro"/>
</dbReference>
<evidence type="ECO:0000256" key="7">
    <source>
        <dbReference type="PIRSR" id="PIRSR002030-1"/>
    </source>
</evidence>
<comment type="cofactor">
    <cofactor evidence="7">
        <name>heme</name>
        <dbReference type="ChEBI" id="CHEBI:30413"/>
    </cofactor>
    <text evidence="7">Binds 1 heme group per subunit.</text>
</comment>
<evidence type="ECO:0000256" key="2">
    <source>
        <dbReference type="ARBA" id="ARBA00022448"/>
    </source>
</evidence>
<evidence type="ECO:0000256" key="9">
    <source>
        <dbReference type="SAM" id="SignalP"/>
    </source>
</evidence>
<dbReference type="InParanoid" id="A0A330L317"/>
<feature type="binding site" description="distal binding residue" evidence="8">
    <location>
        <position position="74"/>
    </location>
    <ligand>
        <name>heme</name>
        <dbReference type="ChEBI" id="CHEBI:30413"/>
    </ligand>
    <ligandPart>
        <name>Fe</name>
        <dbReference type="ChEBI" id="CHEBI:18248"/>
    </ligandPart>
</feature>
<evidence type="ECO:0000256" key="4">
    <source>
        <dbReference type="ARBA" id="ARBA00022723"/>
    </source>
</evidence>
<dbReference type="SUPFAM" id="SSF46458">
    <property type="entry name" value="Globin-like"/>
    <property type="match status" value="1"/>
</dbReference>
<evidence type="ECO:0000313" key="11">
    <source>
        <dbReference type="Proteomes" id="UP000248168"/>
    </source>
</evidence>
<sequence length="147" mass="15420">MKMQRVMSLAVLSVVLMAGTACAGNSVPSKPLYERLGGKGAITAVVETFVGNVGGDKRINGYFASTDLVKLKAHLVNQICQASGGPCTYTGRTMKQTHDGMGVSDAAFGALVEDLVAALDHHKVGKAEKDELLSVLGPMKSDIVEKK</sequence>
<dbReference type="InterPro" id="IPR012292">
    <property type="entry name" value="Globin/Proto"/>
</dbReference>